<organism evidence="16 17">
    <name type="scientific">Amphibalanus amphitrite</name>
    <name type="common">Striped barnacle</name>
    <name type="synonym">Balanus amphitrite</name>
    <dbReference type="NCBI Taxonomy" id="1232801"/>
    <lineage>
        <taxon>Eukaryota</taxon>
        <taxon>Metazoa</taxon>
        <taxon>Ecdysozoa</taxon>
        <taxon>Arthropoda</taxon>
        <taxon>Crustacea</taxon>
        <taxon>Multicrustacea</taxon>
        <taxon>Cirripedia</taxon>
        <taxon>Thoracica</taxon>
        <taxon>Thoracicalcarea</taxon>
        <taxon>Balanomorpha</taxon>
        <taxon>Balanoidea</taxon>
        <taxon>Balanidae</taxon>
        <taxon>Amphibalaninae</taxon>
        <taxon>Amphibalanus</taxon>
    </lineage>
</organism>
<dbReference type="GO" id="GO:0000395">
    <property type="term" value="P:mRNA 5'-splice site recognition"/>
    <property type="evidence" value="ECO:0007669"/>
    <property type="project" value="UniProtKB-UniRule"/>
</dbReference>
<evidence type="ECO:0000256" key="7">
    <source>
        <dbReference type="ARBA" id="ARBA00022771"/>
    </source>
</evidence>
<keyword evidence="17" id="KW-1185">Reference proteome</keyword>
<keyword evidence="10 13" id="KW-0539">Nucleus</keyword>
<dbReference type="FunFam" id="3.30.160.60:FF:000059">
    <property type="entry name" value="U1 small nuclear ribonucleoprotein C"/>
    <property type="match status" value="1"/>
</dbReference>
<dbReference type="GO" id="GO:0070475">
    <property type="term" value="P:rRNA base methylation"/>
    <property type="evidence" value="ECO:0007669"/>
    <property type="project" value="TreeGrafter"/>
</dbReference>
<evidence type="ECO:0000256" key="11">
    <source>
        <dbReference type="ARBA" id="ARBA00023274"/>
    </source>
</evidence>
<comment type="similarity">
    <text evidence="13">Belongs to the U1 small nuclear ribonucleoprotein C family.</text>
</comment>
<keyword evidence="7 13" id="KW-0863">Zinc-finger</keyword>
<comment type="similarity">
    <text evidence="2">Belongs to the methyltransferase superfamily. RsmH family.</text>
</comment>
<dbReference type="PANTHER" id="PTHR11265:SF0">
    <property type="entry name" value="12S RRNA N4-METHYLCYTIDINE METHYLTRANSFERASE"/>
    <property type="match status" value="1"/>
</dbReference>
<comment type="subcellular location">
    <subcellularLocation>
        <location evidence="1 13">Nucleus</location>
    </subcellularLocation>
</comment>
<comment type="function">
    <text evidence="13">Component of the spliceosomal U1 snRNP, which is essential for recognition of the pre-mRNA 5' splice-site and the subsequent assembly of the spliceosome. U1-C is directly involved in initial 5' splice-site recognition for both constitutive and regulated alternative splicing. The interaction with the 5' splice-site seems to precede base-pairing between the pre-mRNA and the U1 snRNA. Stimulates commitment or early (E) complex formation by stabilizing the base pairing of the 5' end of the U1 snRNA and the 5' splice-site region.</text>
</comment>
<evidence type="ECO:0000256" key="13">
    <source>
        <dbReference type="HAMAP-Rule" id="MF_03153"/>
    </source>
</evidence>
<proteinExistence type="inferred from homology"/>
<dbReference type="PROSITE" id="PS50171">
    <property type="entry name" value="ZF_MATRIN"/>
    <property type="match status" value="1"/>
</dbReference>
<evidence type="ECO:0000313" key="16">
    <source>
        <dbReference type="EMBL" id="KAF0307639.1"/>
    </source>
</evidence>
<dbReference type="GO" id="GO:0000243">
    <property type="term" value="C:commitment complex"/>
    <property type="evidence" value="ECO:0007669"/>
    <property type="project" value="UniProtKB-UniRule"/>
</dbReference>
<dbReference type="GO" id="GO:0005685">
    <property type="term" value="C:U1 snRNP"/>
    <property type="evidence" value="ECO:0007669"/>
    <property type="project" value="UniProtKB-UniRule"/>
</dbReference>
<dbReference type="Gene3D" id="1.10.150.170">
    <property type="entry name" value="Putative methyltransferase TM0872, insert domain"/>
    <property type="match status" value="1"/>
</dbReference>
<feature type="domain" description="Matrin-type" evidence="15">
    <location>
        <begin position="4"/>
        <end position="36"/>
    </location>
</feature>
<evidence type="ECO:0000256" key="14">
    <source>
        <dbReference type="SAM" id="MobiDB-lite"/>
    </source>
</evidence>
<keyword evidence="4 16" id="KW-0808">Transferase</keyword>
<dbReference type="NCBIfam" id="TIGR00006">
    <property type="entry name" value="16S rRNA (cytosine(1402)-N(4))-methyltransferase RsmH"/>
    <property type="match status" value="1"/>
</dbReference>
<feature type="region of interest" description="Disordered" evidence="14">
    <location>
        <begin position="69"/>
        <end position="141"/>
    </location>
</feature>
<dbReference type="InterPro" id="IPR003604">
    <property type="entry name" value="Matrin/U1-like-C_Znf_C2H2"/>
</dbReference>
<keyword evidence="8 13" id="KW-0862">Zinc</keyword>
<dbReference type="SMART" id="SM00451">
    <property type="entry name" value="ZnF_U1"/>
    <property type="match status" value="1"/>
</dbReference>
<evidence type="ECO:0000256" key="5">
    <source>
        <dbReference type="ARBA" id="ARBA00022691"/>
    </source>
</evidence>
<dbReference type="Pfam" id="PF01795">
    <property type="entry name" value="Methyltransf_5"/>
    <property type="match status" value="1"/>
</dbReference>
<dbReference type="Gene3D" id="3.40.50.150">
    <property type="entry name" value="Vaccinia Virus protein VP39"/>
    <property type="match status" value="1"/>
</dbReference>
<comment type="subunit">
    <text evidence="13">U1 snRNP is composed of the 7 core Sm proteins B/B', D1, D2, D3, E, F and G that assemble in a heptameric protein ring on the Sm site of the small nuclear RNA to form the core snRNP, and at least 3 U1 snRNP-specific proteins U1-70K, U1-A and U1-C. U1-C interacts with U1 snRNA and the 5' splice-site region of the pre-mRNA.</text>
</comment>
<evidence type="ECO:0000256" key="3">
    <source>
        <dbReference type="ARBA" id="ARBA00022603"/>
    </source>
</evidence>
<keyword evidence="5" id="KW-0949">S-adenosyl-L-methionine</keyword>
<name>A0A6A4WQQ3_AMPAM</name>
<dbReference type="InterPro" id="IPR017340">
    <property type="entry name" value="U1_snRNP-C"/>
</dbReference>
<dbReference type="CDD" id="cd02440">
    <property type="entry name" value="AdoMet_MTases"/>
    <property type="match status" value="1"/>
</dbReference>
<keyword evidence="9 13" id="KW-0694">RNA-binding</keyword>
<dbReference type="SUPFAM" id="SSF57667">
    <property type="entry name" value="beta-beta-alpha zinc fingers"/>
    <property type="match status" value="1"/>
</dbReference>
<keyword evidence="3 16" id="KW-0489">Methyltransferase</keyword>
<dbReference type="GO" id="GO:0071424">
    <property type="term" value="F:rRNA (cytosine-N4-)-methyltransferase activity"/>
    <property type="evidence" value="ECO:0007669"/>
    <property type="project" value="TreeGrafter"/>
</dbReference>
<dbReference type="GO" id="GO:0071004">
    <property type="term" value="C:U2-type prespliceosome"/>
    <property type="evidence" value="ECO:0007669"/>
    <property type="project" value="UniProtKB-UniRule"/>
</dbReference>
<evidence type="ECO:0000259" key="15">
    <source>
        <dbReference type="PROSITE" id="PS50171"/>
    </source>
</evidence>
<dbReference type="InterPro" id="IPR036236">
    <property type="entry name" value="Znf_C2H2_sf"/>
</dbReference>
<evidence type="ECO:0000256" key="9">
    <source>
        <dbReference type="ARBA" id="ARBA00022884"/>
    </source>
</evidence>
<dbReference type="InterPro" id="IPR000690">
    <property type="entry name" value="Matrin/U1-C_Znf_C2H2"/>
</dbReference>
<evidence type="ECO:0000256" key="12">
    <source>
        <dbReference type="ARBA" id="ARBA00046357"/>
    </source>
</evidence>
<protein>
    <recommendedName>
        <fullName evidence="13">U1 small nuclear ribonucleoprotein C</fullName>
        <shortName evidence="13">U1 snRNP C</shortName>
        <shortName evidence="13">U1-C</shortName>
        <shortName evidence="13">U1C</shortName>
    </recommendedName>
</protein>
<dbReference type="InterPro" id="IPR023397">
    <property type="entry name" value="SAM-dep_MeTrfase_MraW_recog"/>
</dbReference>
<dbReference type="GO" id="GO:0030627">
    <property type="term" value="F:pre-mRNA 5'-splice site binding"/>
    <property type="evidence" value="ECO:0007669"/>
    <property type="project" value="InterPro"/>
</dbReference>
<evidence type="ECO:0000256" key="4">
    <source>
        <dbReference type="ARBA" id="ARBA00022679"/>
    </source>
</evidence>
<keyword evidence="11 13" id="KW-0687">Ribonucleoprotein</keyword>
<dbReference type="AlphaFoldDB" id="A0A6A4WQQ3"/>
<gene>
    <name evidence="16" type="ORF">FJT64_021045</name>
</gene>
<dbReference type="GO" id="GO:0030619">
    <property type="term" value="F:U1 snRNA binding"/>
    <property type="evidence" value="ECO:0007669"/>
    <property type="project" value="UniProtKB-UniRule"/>
</dbReference>
<feature type="region of interest" description="Disordered" evidence="14">
    <location>
        <begin position="160"/>
        <end position="196"/>
    </location>
</feature>
<comment type="subunit">
    <text evidence="12">Component of the U1 snRNP. The U1 snRNP is composed of the U1 snRNA and the 7 core Sm proteins SNRPB, SNRPD1, SNRPD2, SNRPD3, SNRPE, SNRPF and SNRPG that assemble in a heptameric protein ring on the Sm site of the small nuclear RNA to form the core snRNP, and at least 3 U1 snRNP-specific proteins SNRNP70/U1-70K, SNRPA/U1-A and SNRPC/U1-C. SNRPC/U1-C interacts with U1 snRNA and the 5' splice-site region of the pre-mRNA. Interacts (via N-terminus) with TIA1 (via C-terminus); thereby promoting spliceosomal U1 snRNP recruitment to 5' splice sites.</text>
</comment>
<feature type="compositionally biased region" description="Basic and acidic residues" evidence="14">
    <location>
        <begin position="519"/>
        <end position="530"/>
    </location>
</feature>
<dbReference type="Proteomes" id="UP000440578">
    <property type="component" value="Unassembled WGS sequence"/>
</dbReference>
<dbReference type="SUPFAM" id="SSF53335">
    <property type="entry name" value="S-adenosyl-L-methionine-dependent methyltransferases"/>
    <property type="match status" value="1"/>
</dbReference>
<dbReference type="HAMAP" id="MF_01007">
    <property type="entry name" value="16SrRNA_methyltr_H"/>
    <property type="match status" value="1"/>
</dbReference>
<evidence type="ECO:0000256" key="1">
    <source>
        <dbReference type="ARBA" id="ARBA00004123"/>
    </source>
</evidence>
<reference evidence="16 17" key="1">
    <citation type="submission" date="2019-07" db="EMBL/GenBank/DDBJ databases">
        <title>Draft genome assembly of a fouling barnacle, Amphibalanus amphitrite (Darwin, 1854): The first reference genome for Thecostraca.</title>
        <authorList>
            <person name="Kim W."/>
        </authorList>
    </citation>
    <scope>NUCLEOTIDE SEQUENCE [LARGE SCALE GENOMIC DNA]</scope>
    <source>
        <strain evidence="16">SNU_AA5</strain>
        <tissue evidence="16">Soma without cirri and trophi</tissue>
    </source>
</reference>
<dbReference type="InterPro" id="IPR029063">
    <property type="entry name" value="SAM-dependent_MTases_sf"/>
</dbReference>
<dbReference type="InterPro" id="IPR002903">
    <property type="entry name" value="RsmH"/>
</dbReference>
<evidence type="ECO:0000256" key="2">
    <source>
        <dbReference type="ARBA" id="ARBA00010396"/>
    </source>
</evidence>
<dbReference type="GO" id="GO:0000387">
    <property type="term" value="P:spliceosomal snRNP assembly"/>
    <property type="evidence" value="ECO:0007669"/>
    <property type="project" value="UniProtKB-UniRule"/>
</dbReference>
<evidence type="ECO:0000256" key="6">
    <source>
        <dbReference type="ARBA" id="ARBA00022723"/>
    </source>
</evidence>
<dbReference type="InterPro" id="IPR013085">
    <property type="entry name" value="U1-CZ_Znf_C2H2"/>
</dbReference>
<dbReference type="PANTHER" id="PTHR11265">
    <property type="entry name" value="S-ADENOSYL-METHYLTRANSFERASE MRAW"/>
    <property type="match status" value="1"/>
</dbReference>
<dbReference type="SUPFAM" id="SSF81799">
    <property type="entry name" value="Putative methyltransferase TM0872, insert domain"/>
    <property type="match status" value="1"/>
</dbReference>
<dbReference type="GO" id="GO:0008270">
    <property type="term" value="F:zinc ion binding"/>
    <property type="evidence" value="ECO:0007669"/>
    <property type="project" value="UniProtKB-UniRule"/>
</dbReference>
<evidence type="ECO:0000256" key="10">
    <source>
        <dbReference type="ARBA" id="ARBA00023242"/>
    </source>
</evidence>
<dbReference type="OrthoDB" id="6356893at2759"/>
<dbReference type="HAMAP" id="MF_03153">
    <property type="entry name" value="U1_C"/>
    <property type="match status" value="1"/>
</dbReference>
<keyword evidence="6 13" id="KW-0479">Metal-binding</keyword>
<evidence type="ECO:0000256" key="8">
    <source>
        <dbReference type="ARBA" id="ARBA00022833"/>
    </source>
</evidence>
<evidence type="ECO:0000313" key="17">
    <source>
        <dbReference type="Proteomes" id="UP000440578"/>
    </source>
</evidence>
<dbReference type="Pfam" id="PF06220">
    <property type="entry name" value="zf-U1"/>
    <property type="match status" value="1"/>
</dbReference>
<dbReference type="EMBL" id="VIIS01000554">
    <property type="protein sequence ID" value="KAF0307639.1"/>
    <property type="molecule type" value="Genomic_DNA"/>
</dbReference>
<accession>A0A6A4WQQ3</accession>
<dbReference type="GO" id="GO:0003729">
    <property type="term" value="F:mRNA binding"/>
    <property type="evidence" value="ECO:0007669"/>
    <property type="project" value="UniProtKB-UniRule"/>
</dbReference>
<dbReference type="Gene3D" id="3.30.160.60">
    <property type="entry name" value="Classic Zinc Finger"/>
    <property type="match status" value="1"/>
</dbReference>
<feature type="region of interest" description="Disordered" evidence="14">
    <location>
        <begin position="506"/>
        <end position="530"/>
    </location>
</feature>
<sequence length="530" mass="57156">MPKYFCDYCDTYLTHDSPSVRKTHCSGRKHKENVKIYYQKWMEEQAQSLIDATTAAFKAGKIQNNPFAAGKGPVAGREGGAAIPPPANMGGAPARPPLGPGQPAMGPRGPLMGPYMGPPMMADRLTGRRGPEAVDGAVDGGRRGGRMWCHRAMVRALRPVCRRSSSTAGPATPVEPPSSAEPPPPPAEQPPRPHVPVMPAEVCSLLALRPGDTVIDMTFGAGGHTERLLESVPSLTVYALDRDPSAFARARRLSAEWRGSGRVVPLLGRFSELPRLLTEAGVRPGSVSAAVLDCGCCSTQLEDADRGFSLARDGPLDMRMDGQRATDAPTAAQLLAHASETSLARIIRAYGEEPMARKIARAIVEARYMLRPLRTTGELAQLVRAVCQRERRDKLGRPAHAATRTFQALRIFVNDELNQLHAGVAAAHGALRPAGRLAALSFHSLEDRVLKEALLASPLSEEAGRRHRTGRHGAALCAPDPALLPPAQLKRWRPVNRRVLVPSDQEVAHNPRSRSAKLRVAEKCGGEEEL</sequence>
<comment type="caution">
    <text evidence="16">The sequence shown here is derived from an EMBL/GenBank/DDBJ whole genome shotgun (WGS) entry which is preliminary data.</text>
</comment>
<feature type="compositionally biased region" description="Low complexity" evidence="14">
    <location>
        <begin position="101"/>
        <end position="121"/>
    </location>
</feature>
<feature type="compositionally biased region" description="Pro residues" evidence="14">
    <location>
        <begin position="173"/>
        <end position="196"/>
    </location>
</feature>